<organism evidence="10 11">
    <name type="scientific">Kocuria soli</name>
    <dbReference type="NCBI Taxonomy" id="2485125"/>
    <lineage>
        <taxon>Bacteria</taxon>
        <taxon>Bacillati</taxon>
        <taxon>Actinomycetota</taxon>
        <taxon>Actinomycetes</taxon>
        <taxon>Micrococcales</taxon>
        <taxon>Micrococcaceae</taxon>
        <taxon>Kocuria</taxon>
    </lineage>
</organism>
<evidence type="ECO:0000256" key="1">
    <source>
        <dbReference type="ARBA" id="ARBA00010875"/>
    </source>
</evidence>
<evidence type="ECO:0000256" key="5">
    <source>
        <dbReference type="ARBA" id="ARBA00022723"/>
    </source>
</evidence>
<evidence type="ECO:0000256" key="6">
    <source>
        <dbReference type="ARBA" id="ARBA00022759"/>
    </source>
</evidence>
<dbReference type="GO" id="GO:0006364">
    <property type="term" value="P:rRNA processing"/>
    <property type="evidence" value="ECO:0007669"/>
    <property type="project" value="UniProtKB-UniRule"/>
</dbReference>
<dbReference type="Pfam" id="PF02130">
    <property type="entry name" value="YbeY"/>
    <property type="match status" value="1"/>
</dbReference>
<dbReference type="PANTHER" id="PTHR46986:SF1">
    <property type="entry name" value="ENDORIBONUCLEASE YBEY, CHLOROPLASTIC"/>
    <property type="match status" value="1"/>
</dbReference>
<keyword evidence="11" id="KW-1185">Reference proteome</keyword>
<comment type="subcellular location">
    <subcellularLocation>
        <location evidence="9">Cytoplasm</location>
    </subcellularLocation>
</comment>
<keyword evidence="9" id="KW-0963">Cytoplasm</keyword>
<name>A0A3N4A760_9MICC</name>
<keyword evidence="2 9" id="KW-0690">Ribosome biogenesis</keyword>
<comment type="similarity">
    <text evidence="1 9">Belongs to the endoribonuclease YbeY family.</text>
</comment>
<dbReference type="PROSITE" id="PS01306">
    <property type="entry name" value="UPF0054"/>
    <property type="match status" value="1"/>
</dbReference>
<dbReference type="HAMAP" id="MF_00009">
    <property type="entry name" value="Endoribonucl_YbeY"/>
    <property type="match status" value="1"/>
</dbReference>
<evidence type="ECO:0000256" key="2">
    <source>
        <dbReference type="ARBA" id="ARBA00022517"/>
    </source>
</evidence>
<dbReference type="GO" id="GO:0008270">
    <property type="term" value="F:zinc ion binding"/>
    <property type="evidence" value="ECO:0007669"/>
    <property type="project" value="UniProtKB-UniRule"/>
</dbReference>
<dbReference type="InterPro" id="IPR002036">
    <property type="entry name" value="YbeY"/>
</dbReference>
<dbReference type="GO" id="GO:0004521">
    <property type="term" value="F:RNA endonuclease activity"/>
    <property type="evidence" value="ECO:0007669"/>
    <property type="project" value="UniProtKB-UniRule"/>
</dbReference>
<feature type="binding site" evidence="9">
    <location>
        <position position="145"/>
    </location>
    <ligand>
        <name>Zn(2+)</name>
        <dbReference type="ChEBI" id="CHEBI:29105"/>
        <note>catalytic</note>
    </ligand>
</feature>
<evidence type="ECO:0000256" key="9">
    <source>
        <dbReference type="HAMAP-Rule" id="MF_00009"/>
    </source>
</evidence>
<dbReference type="EMBL" id="RKMF01000002">
    <property type="protein sequence ID" value="ROZ64759.1"/>
    <property type="molecule type" value="Genomic_DNA"/>
</dbReference>
<sequence length="186" mass="20275">MSGPLLDDAARGDAPANVDIDVQHDADQLPADQSEHRDAWAAYDPARQRALVSHCFRQLRLASDVELSIAVVDEEEMARLHVEWMGLPGPTDVMSFPMDELEAGTEDSPTHGTLGDIVLCPPVAARQAAAAGHSTEDEFFLLTVHGILHLLGHDHAEPEERATMFALQRHLLTGFLGRSAPVETMQ</sequence>
<comment type="function">
    <text evidence="9">Single strand-specific metallo-endoribonuclease involved in late-stage 70S ribosome quality control and in maturation of the 3' terminus of the 16S rRNA.</text>
</comment>
<reference evidence="10 11" key="1">
    <citation type="submission" date="2018-10" db="EMBL/GenBank/DDBJ databases">
        <title>Kocuria sp. M5W7-7, whole genome shotgun sequence.</title>
        <authorList>
            <person name="Tuo L."/>
        </authorList>
    </citation>
    <scope>NUCLEOTIDE SEQUENCE [LARGE SCALE GENOMIC DNA]</scope>
    <source>
        <strain evidence="10 11">M5W7-7</strain>
    </source>
</reference>
<dbReference type="OrthoDB" id="9807740at2"/>
<feature type="binding site" evidence="9">
    <location>
        <position position="149"/>
    </location>
    <ligand>
        <name>Zn(2+)</name>
        <dbReference type="ChEBI" id="CHEBI:29105"/>
        <note>catalytic</note>
    </ligand>
</feature>
<keyword evidence="3 9" id="KW-0698">rRNA processing</keyword>
<proteinExistence type="inferred from homology"/>
<dbReference type="InterPro" id="IPR020549">
    <property type="entry name" value="YbeY_CS"/>
</dbReference>
<dbReference type="RefSeq" id="WP_123824200.1">
    <property type="nucleotide sequence ID" value="NZ_RKMF01000002.1"/>
</dbReference>
<protein>
    <recommendedName>
        <fullName evidence="9">Endoribonuclease YbeY</fullName>
        <ecNumber evidence="9">3.1.-.-</ecNumber>
    </recommendedName>
</protein>
<evidence type="ECO:0000256" key="3">
    <source>
        <dbReference type="ARBA" id="ARBA00022552"/>
    </source>
</evidence>
<comment type="caution">
    <text evidence="10">The sequence shown here is derived from an EMBL/GenBank/DDBJ whole genome shotgun (WGS) entry which is preliminary data.</text>
</comment>
<accession>A0A3N4A760</accession>
<evidence type="ECO:0000256" key="7">
    <source>
        <dbReference type="ARBA" id="ARBA00022801"/>
    </source>
</evidence>
<dbReference type="SUPFAM" id="SSF55486">
    <property type="entry name" value="Metalloproteases ('zincins'), catalytic domain"/>
    <property type="match status" value="1"/>
</dbReference>
<feature type="binding site" evidence="9">
    <location>
        <position position="155"/>
    </location>
    <ligand>
        <name>Zn(2+)</name>
        <dbReference type="ChEBI" id="CHEBI:29105"/>
        <note>catalytic</note>
    </ligand>
</feature>
<dbReference type="EC" id="3.1.-.-" evidence="9"/>
<gene>
    <name evidence="9 10" type="primary">ybeY</name>
    <name evidence="10" type="ORF">EDL96_02695</name>
</gene>
<dbReference type="NCBIfam" id="TIGR00043">
    <property type="entry name" value="rRNA maturation RNase YbeY"/>
    <property type="match status" value="1"/>
</dbReference>
<evidence type="ECO:0000256" key="8">
    <source>
        <dbReference type="ARBA" id="ARBA00022833"/>
    </source>
</evidence>
<comment type="cofactor">
    <cofactor evidence="9">
        <name>Zn(2+)</name>
        <dbReference type="ChEBI" id="CHEBI:29105"/>
    </cofactor>
    <text evidence="9">Binds 1 zinc ion.</text>
</comment>
<keyword evidence="4 9" id="KW-0540">Nuclease</keyword>
<dbReference type="Proteomes" id="UP000270616">
    <property type="component" value="Unassembled WGS sequence"/>
</dbReference>
<dbReference type="GO" id="GO:0004222">
    <property type="term" value="F:metalloendopeptidase activity"/>
    <property type="evidence" value="ECO:0007669"/>
    <property type="project" value="InterPro"/>
</dbReference>
<dbReference type="InterPro" id="IPR023091">
    <property type="entry name" value="MetalPrtase_cat_dom_sf_prd"/>
</dbReference>
<dbReference type="GO" id="GO:0005737">
    <property type="term" value="C:cytoplasm"/>
    <property type="evidence" value="ECO:0007669"/>
    <property type="project" value="UniProtKB-SubCell"/>
</dbReference>
<keyword evidence="5 9" id="KW-0479">Metal-binding</keyword>
<dbReference type="Gene3D" id="3.40.390.30">
    <property type="entry name" value="Metalloproteases ('zincins'), catalytic domain"/>
    <property type="match status" value="1"/>
</dbReference>
<evidence type="ECO:0000256" key="4">
    <source>
        <dbReference type="ARBA" id="ARBA00022722"/>
    </source>
</evidence>
<dbReference type="AlphaFoldDB" id="A0A3N4A760"/>
<keyword evidence="7 9" id="KW-0378">Hydrolase</keyword>
<evidence type="ECO:0000313" key="11">
    <source>
        <dbReference type="Proteomes" id="UP000270616"/>
    </source>
</evidence>
<keyword evidence="8 9" id="KW-0862">Zinc</keyword>
<keyword evidence="6 9" id="KW-0255">Endonuclease</keyword>
<dbReference type="PANTHER" id="PTHR46986">
    <property type="entry name" value="ENDORIBONUCLEASE YBEY, CHLOROPLASTIC"/>
    <property type="match status" value="1"/>
</dbReference>
<evidence type="ECO:0000313" key="10">
    <source>
        <dbReference type="EMBL" id="ROZ64759.1"/>
    </source>
</evidence>